<name>A0A7M7Q673_NASVI</name>
<reference evidence="1" key="1">
    <citation type="submission" date="2021-01" db="UniProtKB">
        <authorList>
            <consortium name="EnsemblMetazoa"/>
        </authorList>
    </citation>
    <scope>IDENTIFICATION</scope>
</reference>
<keyword evidence="2" id="KW-1185">Reference proteome</keyword>
<dbReference type="SMR" id="A0A7M7Q673"/>
<dbReference type="KEGG" id="nvi:116416585"/>
<evidence type="ECO:0000313" key="1">
    <source>
        <dbReference type="EnsemblMetazoa" id="XP_031781376"/>
    </source>
</evidence>
<dbReference type="GeneID" id="116416585"/>
<dbReference type="EnsemblMetazoa" id="XM_031925516">
    <property type="protein sequence ID" value="XP_031781376"/>
    <property type="gene ID" value="LOC116416585"/>
</dbReference>
<protein>
    <submittedName>
        <fullName evidence="1">Uncharacterized protein</fullName>
    </submittedName>
</protein>
<sequence length="139" mass="15599">MPGAAAKPPYTATSPSTSCLSATRRNQNFKLVHPAPPKVPVFDEPAQNKLKIMAEDNKQIQMLQTQMLLTLQHVQQKMGIPEAVQPVSDQFGQSIIDFKHHLNAAFTNVPVGYEEQCMEYVLQQLEKFDQQQNAYKGNS</sequence>
<organism evidence="1 2">
    <name type="scientific">Nasonia vitripennis</name>
    <name type="common">Parasitic wasp</name>
    <dbReference type="NCBI Taxonomy" id="7425"/>
    <lineage>
        <taxon>Eukaryota</taxon>
        <taxon>Metazoa</taxon>
        <taxon>Ecdysozoa</taxon>
        <taxon>Arthropoda</taxon>
        <taxon>Hexapoda</taxon>
        <taxon>Insecta</taxon>
        <taxon>Pterygota</taxon>
        <taxon>Neoptera</taxon>
        <taxon>Endopterygota</taxon>
        <taxon>Hymenoptera</taxon>
        <taxon>Apocrita</taxon>
        <taxon>Proctotrupomorpha</taxon>
        <taxon>Chalcidoidea</taxon>
        <taxon>Pteromalidae</taxon>
        <taxon>Pteromalinae</taxon>
        <taxon>Nasonia</taxon>
    </lineage>
</organism>
<dbReference type="RefSeq" id="XP_031781376.1">
    <property type="nucleotide sequence ID" value="XM_031925516.1"/>
</dbReference>
<dbReference type="InParanoid" id="A0A7M7Q673"/>
<evidence type="ECO:0000313" key="2">
    <source>
        <dbReference type="Proteomes" id="UP000002358"/>
    </source>
</evidence>
<accession>A0A7M7Q673</accession>
<proteinExistence type="predicted"/>
<dbReference type="Proteomes" id="UP000002358">
    <property type="component" value="Unassembled WGS sequence"/>
</dbReference>
<dbReference type="AlphaFoldDB" id="A0A7M7Q673"/>